<dbReference type="EMBL" id="FOOQ01000001">
    <property type="protein sequence ID" value="SFF99913.1"/>
    <property type="molecule type" value="Genomic_DNA"/>
</dbReference>
<sequence length="53" mass="5517">MSDHGHAPAEHDEGEQIGRTTSPMQTFSMGQVTTGLLVLAVGLAVVFGVPLLL</sequence>
<proteinExistence type="predicted"/>
<organism evidence="3 4">
    <name type="scientific">Halopelagius inordinatus</name>
    <dbReference type="NCBI Taxonomy" id="553467"/>
    <lineage>
        <taxon>Archaea</taxon>
        <taxon>Methanobacteriati</taxon>
        <taxon>Methanobacteriota</taxon>
        <taxon>Stenosarchaea group</taxon>
        <taxon>Halobacteria</taxon>
        <taxon>Halobacteriales</taxon>
        <taxon>Haloferacaceae</taxon>
    </lineage>
</organism>
<feature type="region of interest" description="Disordered" evidence="1">
    <location>
        <begin position="1"/>
        <end position="25"/>
    </location>
</feature>
<evidence type="ECO:0000256" key="2">
    <source>
        <dbReference type="SAM" id="Phobius"/>
    </source>
</evidence>
<dbReference type="RefSeq" id="WP_177213277.1">
    <property type="nucleotide sequence ID" value="NZ_FOOQ01000001.1"/>
</dbReference>
<gene>
    <name evidence="3" type="ORF">SAMN04488063_1083</name>
</gene>
<dbReference type="InterPro" id="IPR055972">
    <property type="entry name" value="DUF7550"/>
</dbReference>
<dbReference type="AlphaFoldDB" id="A0A1I2N8L8"/>
<reference evidence="4" key="1">
    <citation type="submission" date="2016-10" db="EMBL/GenBank/DDBJ databases">
        <authorList>
            <person name="Varghese N."/>
            <person name="Submissions S."/>
        </authorList>
    </citation>
    <scope>NUCLEOTIDE SEQUENCE [LARGE SCALE GENOMIC DNA]</scope>
    <source>
        <strain evidence="4">CGMCC 1.7739</strain>
    </source>
</reference>
<dbReference type="STRING" id="553467.SAMN04488063_1083"/>
<dbReference type="Pfam" id="PF24418">
    <property type="entry name" value="DUF7550"/>
    <property type="match status" value="1"/>
</dbReference>
<evidence type="ECO:0000313" key="3">
    <source>
        <dbReference type="EMBL" id="SFF99913.1"/>
    </source>
</evidence>
<evidence type="ECO:0000256" key="1">
    <source>
        <dbReference type="SAM" id="MobiDB-lite"/>
    </source>
</evidence>
<name>A0A1I2N8L8_9EURY</name>
<keyword evidence="4" id="KW-1185">Reference proteome</keyword>
<feature type="transmembrane region" description="Helical" evidence="2">
    <location>
        <begin position="32"/>
        <end position="52"/>
    </location>
</feature>
<keyword evidence="2" id="KW-0812">Transmembrane</keyword>
<evidence type="ECO:0000313" key="4">
    <source>
        <dbReference type="Proteomes" id="UP000198876"/>
    </source>
</evidence>
<feature type="compositionally biased region" description="Basic and acidic residues" evidence="1">
    <location>
        <begin position="1"/>
        <end position="16"/>
    </location>
</feature>
<keyword evidence="2" id="KW-0472">Membrane</keyword>
<protein>
    <submittedName>
        <fullName evidence="3">Uncharacterized protein</fullName>
    </submittedName>
</protein>
<keyword evidence="2" id="KW-1133">Transmembrane helix</keyword>
<dbReference type="OrthoDB" id="379532at2157"/>
<dbReference type="Proteomes" id="UP000198876">
    <property type="component" value="Unassembled WGS sequence"/>
</dbReference>
<accession>A0A1I2N8L8</accession>